<evidence type="ECO:0000313" key="4">
    <source>
        <dbReference type="EMBL" id="GEO00998.1"/>
    </source>
</evidence>
<sequence>MGRGMTATSQPHLRLATPADTAALADLARRAVSAKFQHLYKPEDFATFMEAAHSDAKVAKEIADPGMRVAVIEEAGALIAFCKLVLKSTLPTGHSDARAPLELKQLYTDPARIGGGLGARLMAWAQAQAEEVGADEIQLTVYSENAEAQRFYHRYGFAKIADIEFWVGNHCDPEFLYAKPLVPETNGLSKSEQV</sequence>
<dbReference type="GO" id="GO:0016747">
    <property type="term" value="F:acyltransferase activity, transferring groups other than amino-acyl groups"/>
    <property type="evidence" value="ECO:0007669"/>
    <property type="project" value="InterPro"/>
</dbReference>
<organism evidence="4 5">
    <name type="scientific">Novosphingobium sediminis</name>
    <dbReference type="NCBI Taxonomy" id="707214"/>
    <lineage>
        <taxon>Bacteria</taxon>
        <taxon>Pseudomonadati</taxon>
        <taxon>Pseudomonadota</taxon>
        <taxon>Alphaproteobacteria</taxon>
        <taxon>Sphingomonadales</taxon>
        <taxon>Sphingomonadaceae</taxon>
        <taxon>Novosphingobium</taxon>
    </lineage>
</organism>
<keyword evidence="5" id="KW-1185">Reference proteome</keyword>
<dbReference type="Proteomes" id="UP000321464">
    <property type="component" value="Unassembled WGS sequence"/>
</dbReference>
<dbReference type="AlphaFoldDB" id="A0A512AMS1"/>
<dbReference type="InterPro" id="IPR050832">
    <property type="entry name" value="Bact_Acetyltransf"/>
</dbReference>
<reference evidence="4 5" key="1">
    <citation type="submission" date="2019-07" db="EMBL/GenBank/DDBJ databases">
        <title>Whole genome shotgun sequence of Novosphingobium sediminis NBRC 106119.</title>
        <authorList>
            <person name="Hosoyama A."/>
            <person name="Uohara A."/>
            <person name="Ohji S."/>
            <person name="Ichikawa N."/>
        </authorList>
    </citation>
    <scope>NUCLEOTIDE SEQUENCE [LARGE SCALE GENOMIC DNA]</scope>
    <source>
        <strain evidence="4 5">NBRC 106119</strain>
    </source>
</reference>
<keyword evidence="2" id="KW-0012">Acyltransferase</keyword>
<feature type="domain" description="N-acetyltransferase" evidence="3">
    <location>
        <begin position="11"/>
        <end position="182"/>
    </location>
</feature>
<dbReference type="PANTHER" id="PTHR43877:SF1">
    <property type="entry name" value="ACETYLTRANSFERASE"/>
    <property type="match status" value="1"/>
</dbReference>
<gene>
    <name evidence="4" type="ORF">NSE01_28300</name>
</gene>
<keyword evidence="1" id="KW-0808">Transferase</keyword>
<name>A0A512AMS1_9SPHN</name>
<dbReference type="SUPFAM" id="SSF55729">
    <property type="entry name" value="Acyl-CoA N-acyltransferases (Nat)"/>
    <property type="match status" value="1"/>
</dbReference>
<proteinExistence type="predicted"/>
<accession>A0A512AMS1</accession>
<dbReference type="CDD" id="cd04301">
    <property type="entry name" value="NAT_SF"/>
    <property type="match status" value="1"/>
</dbReference>
<evidence type="ECO:0000313" key="5">
    <source>
        <dbReference type="Proteomes" id="UP000321464"/>
    </source>
</evidence>
<evidence type="ECO:0000259" key="3">
    <source>
        <dbReference type="PROSITE" id="PS51186"/>
    </source>
</evidence>
<evidence type="ECO:0000256" key="2">
    <source>
        <dbReference type="ARBA" id="ARBA00023315"/>
    </source>
</evidence>
<dbReference type="EMBL" id="BJYR01000019">
    <property type="protein sequence ID" value="GEO00998.1"/>
    <property type="molecule type" value="Genomic_DNA"/>
</dbReference>
<dbReference type="Gene3D" id="3.40.630.30">
    <property type="match status" value="1"/>
</dbReference>
<evidence type="ECO:0000256" key="1">
    <source>
        <dbReference type="ARBA" id="ARBA00022679"/>
    </source>
</evidence>
<dbReference type="InterPro" id="IPR016181">
    <property type="entry name" value="Acyl_CoA_acyltransferase"/>
</dbReference>
<dbReference type="Pfam" id="PF13673">
    <property type="entry name" value="Acetyltransf_10"/>
    <property type="match status" value="1"/>
</dbReference>
<dbReference type="PANTHER" id="PTHR43877">
    <property type="entry name" value="AMINOALKYLPHOSPHONATE N-ACETYLTRANSFERASE-RELATED-RELATED"/>
    <property type="match status" value="1"/>
</dbReference>
<dbReference type="PROSITE" id="PS51186">
    <property type="entry name" value="GNAT"/>
    <property type="match status" value="1"/>
</dbReference>
<protein>
    <recommendedName>
        <fullName evidence="3">N-acetyltransferase domain-containing protein</fullName>
    </recommendedName>
</protein>
<dbReference type="InterPro" id="IPR000182">
    <property type="entry name" value="GNAT_dom"/>
</dbReference>
<comment type="caution">
    <text evidence="4">The sequence shown here is derived from an EMBL/GenBank/DDBJ whole genome shotgun (WGS) entry which is preliminary data.</text>
</comment>